<proteinExistence type="predicted"/>
<protein>
    <submittedName>
        <fullName evidence="1">Uncharacterized protein</fullName>
    </submittedName>
</protein>
<reference evidence="1 2" key="1">
    <citation type="journal article" date="2020" name="Cell">
        <title>Large-Scale Comparative Analyses of Tick Genomes Elucidate Their Genetic Diversity and Vector Capacities.</title>
        <authorList>
            <consortium name="Tick Genome and Microbiome Consortium (TIGMIC)"/>
            <person name="Jia N."/>
            <person name="Wang J."/>
            <person name="Shi W."/>
            <person name="Du L."/>
            <person name="Sun Y."/>
            <person name="Zhan W."/>
            <person name="Jiang J.F."/>
            <person name="Wang Q."/>
            <person name="Zhang B."/>
            <person name="Ji P."/>
            <person name="Bell-Sakyi L."/>
            <person name="Cui X.M."/>
            <person name="Yuan T.T."/>
            <person name="Jiang B.G."/>
            <person name="Yang W.F."/>
            <person name="Lam T.T."/>
            <person name="Chang Q.C."/>
            <person name="Ding S.J."/>
            <person name="Wang X.J."/>
            <person name="Zhu J.G."/>
            <person name="Ruan X.D."/>
            <person name="Zhao L."/>
            <person name="Wei J.T."/>
            <person name="Ye R.Z."/>
            <person name="Que T.C."/>
            <person name="Du C.H."/>
            <person name="Zhou Y.H."/>
            <person name="Cheng J.X."/>
            <person name="Dai P.F."/>
            <person name="Guo W.B."/>
            <person name="Han X.H."/>
            <person name="Huang E.J."/>
            <person name="Li L.F."/>
            <person name="Wei W."/>
            <person name="Gao Y.C."/>
            <person name="Liu J.Z."/>
            <person name="Shao H.Z."/>
            <person name="Wang X."/>
            <person name="Wang C.C."/>
            <person name="Yang T.C."/>
            <person name="Huo Q.B."/>
            <person name="Li W."/>
            <person name="Chen H.Y."/>
            <person name="Chen S.E."/>
            <person name="Zhou L.G."/>
            <person name="Ni X.B."/>
            <person name="Tian J.H."/>
            <person name="Sheng Y."/>
            <person name="Liu T."/>
            <person name="Pan Y.S."/>
            <person name="Xia L.Y."/>
            <person name="Li J."/>
            <person name="Zhao F."/>
            <person name="Cao W.C."/>
        </authorList>
    </citation>
    <scope>NUCLEOTIDE SEQUENCE [LARGE SCALE GENOMIC DNA]</scope>
    <source>
        <strain evidence="1">Iper-2018</strain>
    </source>
</reference>
<gene>
    <name evidence="1" type="ORF">HPB47_001040</name>
</gene>
<organism evidence="1 2">
    <name type="scientific">Ixodes persulcatus</name>
    <name type="common">Taiga tick</name>
    <dbReference type="NCBI Taxonomy" id="34615"/>
    <lineage>
        <taxon>Eukaryota</taxon>
        <taxon>Metazoa</taxon>
        <taxon>Ecdysozoa</taxon>
        <taxon>Arthropoda</taxon>
        <taxon>Chelicerata</taxon>
        <taxon>Arachnida</taxon>
        <taxon>Acari</taxon>
        <taxon>Parasitiformes</taxon>
        <taxon>Ixodida</taxon>
        <taxon>Ixodoidea</taxon>
        <taxon>Ixodidae</taxon>
        <taxon>Ixodinae</taxon>
        <taxon>Ixodes</taxon>
    </lineage>
</organism>
<name>A0AC60PRD7_IXOPE</name>
<accession>A0AC60PRD7</accession>
<evidence type="ECO:0000313" key="1">
    <source>
        <dbReference type="EMBL" id="KAG0423168.1"/>
    </source>
</evidence>
<evidence type="ECO:0000313" key="2">
    <source>
        <dbReference type="Proteomes" id="UP000805193"/>
    </source>
</evidence>
<sequence>MQTACNNAFKQCKALDKYYNALEVSRLTDAAAIFKLTRPELQLATGFTDAEADEVTKIVCQLALTDSSGQKCSPFTSLYDLDSSQSTLSFGCPILDRFLGGGLPTRGVTELSGESGSGKTQFCLQLSLMAQRSMGDGMPIYVVYICTEDRFPDRRLRQMQRELGPAGRSLSDNVLVSHVGELAMLMTCLETTLPSLRRTKRVGLLVLDSVAALFRSEYEQDQGIQRAADLRKLGTVLDRIWRSGVAVLCVNQVTDLISSDHAMFPVTGASCVPSLGLTWGNVVTTRLFVSKTALTYASARNSAEPEVNVRRLQVVCSPCLPHRPEGCLYVVMQRGVQGIEVGDPRVVNLLTLEQ</sequence>
<dbReference type="Proteomes" id="UP000805193">
    <property type="component" value="Unassembled WGS sequence"/>
</dbReference>
<keyword evidence="2" id="KW-1185">Reference proteome</keyword>
<dbReference type="EMBL" id="JABSTQ010010138">
    <property type="protein sequence ID" value="KAG0423168.1"/>
    <property type="molecule type" value="Genomic_DNA"/>
</dbReference>
<comment type="caution">
    <text evidence="1">The sequence shown here is derived from an EMBL/GenBank/DDBJ whole genome shotgun (WGS) entry which is preliminary data.</text>
</comment>